<dbReference type="EMBL" id="KI965472">
    <property type="protein sequence ID" value="EUD66402.1"/>
    <property type="molecule type" value="Genomic_DNA"/>
</dbReference>
<keyword evidence="4" id="KW-1185">Reference proteome</keyword>
<feature type="region of interest" description="Disordered" evidence="1">
    <location>
        <begin position="391"/>
        <end position="412"/>
    </location>
</feature>
<keyword evidence="2" id="KW-0472">Membrane</keyword>
<sequence length="419" mass="45862">MTDNIFKFNDYMRNIRKKEPTRSPCTQSPDLVRTLCDINAGKQPFQSPGEIEDPLIIRSADAQLTQVINSRKKFCLGLQLWASNLEITKGGGKNLLQEKNCRANDTRYGIGGGAGSGTCIQHAETGIWEKWRKEKITSLREKSVKNLVACMDIVEMIIDSFHIAPGKSSLMQEAELSSKGCEKLANRLDNWSNPKVRNEIMRQWFSSEQEGTWQYNNYQLGGKDFFEFLQELVYGDGKAHKNVYCARKGTRNADGTECEGDWCTIVKANSVSLAAGGGETEGPDITGPAGEGTAKVKGQEQSMTDKELATPTVAEAGDDGQRTLGGTGPEASKETGLTPGPRKDLMGGQETSQGSSIWAPLMGGGVAMILGILSVYGVYRIYYRGEAKRLGGYGRSRRNGNNPKRLGGGTPRNIKLKHF</sequence>
<reference evidence="3 4" key="1">
    <citation type="submission" date="2013-02" db="EMBL/GenBank/DDBJ databases">
        <title>The Genome Sequence of Plasmodium inui San Antonio 1.</title>
        <authorList>
            <consortium name="The Broad Institute Genome Sequencing Platform"/>
            <consortium name="The Broad Institute Genome Sequencing Center for Infectious Disease"/>
            <person name="Neafsey D."/>
            <person name="Cheeseman I."/>
            <person name="Volkman S."/>
            <person name="Adams J."/>
            <person name="Walker B."/>
            <person name="Young S.K."/>
            <person name="Zeng Q."/>
            <person name="Gargeya S."/>
            <person name="Fitzgerald M."/>
            <person name="Haas B."/>
            <person name="Abouelleil A."/>
            <person name="Alvarado L."/>
            <person name="Arachchi H.M."/>
            <person name="Berlin A.M."/>
            <person name="Chapman S.B."/>
            <person name="Dewar J."/>
            <person name="Goldberg J."/>
            <person name="Griggs A."/>
            <person name="Gujja S."/>
            <person name="Hansen M."/>
            <person name="Howarth C."/>
            <person name="Imamovic A."/>
            <person name="Larimer J."/>
            <person name="McCowan C."/>
            <person name="Murphy C."/>
            <person name="Neiman D."/>
            <person name="Pearson M."/>
            <person name="Priest M."/>
            <person name="Roberts A."/>
            <person name="Saif S."/>
            <person name="Shea T."/>
            <person name="Sisk P."/>
            <person name="Sykes S."/>
            <person name="Wortman J."/>
            <person name="Nusbaum C."/>
            <person name="Birren B."/>
        </authorList>
    </citation>
    <scope>NUCLEOTIDE SEQUENCE [LARGE SCALE GENOMIC DNA]</scope>
    <source>
        <strain evidence="3 4">San Antonio 1</strain>
    </source>
</reference>
<dbReference type="GeneID" id="20038592"/>
<dbReference type="AlphaFoldDB" id="W6ZZP6"/>
<dbReference type="RefSeq" id="XP_008817132.1">
    <property type="nucleotide sequence ID" value="XM_008818910.1"/>
</dbReference>
<organism evidence="3 4">
    <name type="scientific">Plasmodium inui San Antonio 1</name>
    <dbReference type="NCBI Taxonomy" id="1237626"/>
    <lineage>
        <taxon>Eukaryota</taxon>
        <taxon>Sar</taxon>
        <taxon>Alveolata</taxon>
        <taxon>Apicomplexa</taxon>
        <taxon>Aconoidasida</taxon>
        <taxon>Haemosporida</taxon>
        <taxon>Plasmodiidae</taxon>
        <taxon>Plasmodium</taxon>
        <taxon>Plasmodium (Plasmodium)</taxon>
    </lineage>
</organism>
<feature type="transmembrane region" description="Helical" evidence="2">
    <location>
        <begin position="357"/>
        <end position="379"/>
    </location>
</feature>
<name>W6ZZP6_9APIC</name>
<keyword evidence="2" id="KW-0812">Transmembrane</keyword>
<dbReference type="VEuPathDB" id="PlasmoDB:C922_03318"/>
<proteinExistence type="predicted"/>
<protein>
    <submittedName>
        <fullName evidence="3">Uncharacterized protein</fullName>
    </submittedName>
</protein>
<accession>W6ZZP6</accession>
<feature type="region of interest" description="Disordered" evidence="1">
    <location>
        <begin position="275"/>
        <end position="353"/>
    </location>
</feature>
<gene>
    <name evidence="3" type="ORF">C922_03318</name>
</gene>
<evidence type="ECO:0000313" key="4">
    <source>
        <dbReference type="Proteomes" id="UP000030640"/>
    </source>
</evidence>
<dbReference type="Proteomes" id="UP000030640">
    <property type="component" value="Unassembled WGS sequence"/>
</dbReference>
<evidence type="ECO:0000256" key="1">
    <source>
        <dbReference type="SAM" id="MobiDB-lite"/>
    </source>
</evidence>
<keyword evidence="2" id="KW-1133">Transmembrane helix</keyword>
<evidence type="ECO:0000313" key="3">
    <source>
        <dbReference type="EMBL" id="EUD66402.1"/>
    </source>
</evidence>
<evidence type="ECO:0000256" key="2">
    <source>
        <dbReference type="SAM" id="Phobius"/>
    </source>
</evidence>